<dbReference type="InterPro" id="IPR049050">
    <property type="entry name" value="nSTAND3"/>
</dbReference>
<keyword evidence="2" id="KW-0040">ANK repeat</keyword>
<feature type="domain" description="Novel STAND NTPase 3" evidence="3">
    <location>
        <begin position="153"/>
        <end position="305"/>
    </location>
</feature>
<dbReference type="OrthoDB" id="432281at2759"/>
<evidence type="ECO:0000256" key="1">
    <source>
        <dbReference type="ARBA" id="ARBA00022737"/>
    </source>
</evidence>
<dbReference type="InterPro" id="IPR002110">
    <property type="entry name" value="Ankyrin_rpt"/>
</dbReference>
<evidence type="ECO:0000313" key="5">
    <source>
        <dbReference type="Proteomes" id="UP000242188"/>
    </source>
</evidence>
<reference evidence="4 5" key="1">
    <citation type="journal article" date="2017" name="Nat. Ecol. Evol.">
        <title>Scallop genome provides insights into evolution of bilaterian karyotype and development.</title>
        <authorList>
            <person name="Wang S."/>
            <person name="Zhang J."/>
            <person name="Jiao W."/>
            <person name="Li J."/>
            <person name="Xun X."/>
            <person name="Sun Y."/>
            <person name="Guo X."/>
            <person name="Huan P."/>
            <person name="Dong B."/>
            <person name="Zhang L."/>
            <person name="Hu X."/>
            <person name="Sun X."/>
            <person name="Wang J."/>
            <person name="Zhao C."/>
            <person name="Wang Y."/>
            <person name="Wang D."/>
            <person name="Huang X."/>
            <person name="Wang R."/>
            <person name="Lv J."/>
            <person name="Li Y."/>
            <person name="Zhang Z."/>
            <person name="Liu B."/>
            <person name="Lu W."/>
            <person name="Hui Y."/>
            <person name="Liang J."/>
            <person name="Zhou Z."/>
            <person name="Hou R."/>
            <person name="Li X."/>
            <person name="Liu Y."/>
            <person name="Li H."/>
            <person name="Ning X."/>
            <person name="Lin Y."/>
            <person name="Zhao L."/>
            <person name="Xing Q."/>
            <person name="Dou J."/>
            <person name="Li Y."/>
            <person name="Mao J."/>
            <person name="Guo H."/>
            <person name="Dou H."/>
            <person name="Li T."/>
            <person name="Mu C."/>
            <person name="Jiang W."/>
            <person name="Fu Q."/>
            <person name="Fu X."/>
            <person name="Miao Y."/>
            <person name="Liu J."/>
            <person name="Yu Q."/>
            <person name="Li R."/>
            <person name="Liao H."/>
            <person name="Li X."/>
            <person name="Kong Y."/>
            <person name="Jiang Z."/>
            <person name="Chourrout D."/>
            <person name="Li R."/>
            <person name="Bao Z."/>
        </authorList>
    </citation>
    <scope>NUCLEOTIDE SEQUENCE [LARGE SCALE GENOMIC DNA]</scope>
    <source>
        <strain evidence="4 5">PY_sf001</strain>
    </source>
</reference>
<dbReference type="AlphaFoldDB" id="A0A210QFP1"/>
<dbReference type="SMART" id="SM00248">
    <property type="entry name" value="ANK"/>
    <property type="match status" value="6"/>
</dbReference>
<dbReference type="InterPro" id="IPR036770">
    <property type="entry name" value="Ankyrin_rpt-contain_sf"/>
</dbReference>
<dbReference type="SUPFAM" id="SSF48403">
    <property type="entry name" value="Ankyrin repeat"/>
    <property type="match status" value="1"/>
</dbReference>
<accession>A0A210QFP1</accession>
<evidence type="ECO:0000256" key="2">
    <source>
        <dbReference type="ARBA" id="ARBA00023043"/>
    </source>
</evidence>
<keyword evidence="1" id="KW-0677">Repeat</keyword>
<dbReference type="Proteomes" id="UP000242188">
    <property type="component" value="Unassembled WGS sequence"/>
</dbReference>
<keyword evidence="5" id="KW-1185">Reference proteome</keyword>
<dbReference type="EMBL" id="NEDP02003858">
    <property type="protein sequence ID" value="OWF47566.1"/>
    <property type="molecule type" value="Genomic_DNA"/>
</dbReference>
<evidence type="ECO:0000259" key="3">
    <source>
        <dbReference type="Pfam" id="PF20720"/>
    </source>
</evidence>
<dbReference type="Gene3D" id="1.25.40.20">
    <property type="entry name" value="Ankyrin repeat-containing domain"/>
    <property type="match status" value="1"/>
</dbReference>
<protein>
    <submittedName>
        <fullName evidence="4">Ankyrin repeat-containing protein</fullName>
    </submittedName>
</protein>
<organism evidence="4 5">
    <name type="scientific">Mizuhopecten yessoensis</name>
    <name type="common">Japanese scallop</name>
    <name type="synonym">Patinopecten yessoensis</name>
    <dbReference type="NCBI Taxonomy" id="6573"/>
    <lineage>
        <taxon>Eukaryota</taxon>
        <taxon>Metazoa</taxon>
        <taxon>Spiralia</taxon>
        <taxon>Lophotrochozoa</taxon>
        <taxon>Mollusca</taxon>
        <taxon>Bivalvia</taxon>
        <taxon>Autobranchia</taxon>
        <taxon>Pteriomorphia</taxon>
        <taxon>Pectinida</taxon>
        <taxon>Pectinoidea</taxon>
        <taxon>Pectinidae</taxon>
        <taxon>Mizuhopecten</taxon>
    </lineage>
</organism>
<proteinExistence type="predicted"/>
<sequence>MFQVCTEKSEMASVIPTEAIDIHNDLVFYLGTQIEETKLCQLKNLLKNNPLTPVDIASIKNIYDLFDNLMRYKTIAVGDYTQFVRKLELTNPDLVGYVNEKENAIKSIVDGDPATRIATTSDTSRDKKIHPDLEPMIERTKAKIITEKRDNKFHPTKGFCDAKEKLLNNRVVVIKGNTGDGKTAIAVQLLHWLSEEQKAGQPLQLHEIKKLDLLAPNLKLITFIDDIFGEKDVCKTDVDEWNKRILDVKTLFVDKQAQTNFLIITIRNEVFNSLEKRSLGTILTEDNIIDLSSQTYKLAEEKKELLELYKPKNFSWTDEEKTQISTYAPNIGFPQCCKLFYNSEELQKERVNFFENPFHFLNEALLRLQECSALLYLFLNGGMIRVQDLDPNSENVNKILLEQAFSIKLIGGKNHTATPFCNKIRKMGFIKDSFDELLGFLVKKEKFWSIDHEDVYRFNHHSIYVAVALLYGKVTPIGYIQNCPSQSLSYLTTSKTATNMIVIASDQYTKMCERLLREFECKEYPYDTCIGSLDVWNDPVFVKRFVRLLNDRKVDELAVLNKACHCGAKECVLYLLSKGVKPDKDTALSLVTSRHWIDSNRQVCLLRKIGVYLNDESKVDVLNEACDSRAEECALYLLCEGVEPDEEAVISVVEGQSVKLLRKLLEYDVTPTARNTYNENVLHVACWRVREEMVTLLQDKYPHLVHDTDRLGRTPLHVVARSGNFSRFQTLERCVLNSLYRVDDQQHKCESVNGRVVHRNCVCAQYMAQLVDNNGGTVLHYSCGGSGQREIYLYLCQSYPALTTVVDNAGSTVLHYSCWGGNRKVCSDLCRLCPALTTAVDNDGRHCLHYLAREPTDVERFTECESHVKQYLESTGRKYDITTILNNKGESVLDLAKRRASFWAKYRPWRTENNPLLDHLIKVFGK</sequence>
<name>A0A210QFP1_MIZYE</name>
<dbReference type="SUPFAM" id="SSF52540">
    <property type="entry name" value="P-loop containing nucleoside triphosphate hydrolases"/>
    <property type="match status" value="1"/>
</dbReference>
<evidence type="ECO:0000313" key="4">
    <source>
        <dbReference type="EMBL" id="OWF47566.1"/>
    </source>
</evidence>
<dbReference type="PANTHER" id="PTHR24198">
    <property type="entry name" value="ANKYRIN REPEAT AND PROTEIN KINASE DOMAIN-CONTAINING PROTEIN"/>
    <property type="match status" value="1"/>
</dbReference>
<dbReference type="Pfam" id="PF20720">
    <property type="entry name" value="nSTAND3"/>
    <property type="match status" value="1"/>
</dbReference>
<gene>
    <name evidence="4" type="ORF">KP79_PYT06770</name>
</gene>
<dbReference type="InterPro" id="IPR027417">
    <property type="entry name" value="P-loop_NTPase"/>
</dbReference>
<dbReference type="PANTHER" id="PTHR24198:SF165">
    <property type="entry name" value="ANKYRIN REPEAT-CONTAINING PROTEIN-RELATED"/>
    <property type="match status" value="1"/>
</dbReference>
<comment type="caution">
    <text evidence="4">The sequence shown here is derived from an EMBL/GenBank/DDBJ whole genome shotgun (WGS) entry which is preliminary data.</text>
</comment>